<dbReference type="PRINTS" id="PR00045">
    <property type="entry name" value="SIGMA54FCT"/>
</dbReference>
<comment type="caution">
    <text evidence="11">The sequence shown here is derived from an EMBL/GenBank/DDBJ whole genome shotgun (WGS) entry which is preliminary data.</text>
</comment>
<protein>
    <submittedName>
        <fullName evidence="11">RNA polymerase factor sigma-54</fullName>
    </submittedName>
</protein>
<dbReference type="PANTHER" id="PTHR32248">
    <property type="entry name" value="RNA POLYMERASE SIGMA-54 FACTOR"/>
    <property type="match status" value="1"/>
</dbReference>
<proteinExistence type="inferred from homology"/>
<evidence type="ECO:0000313" key="12">
    <source>
        <dbReference type="Proteomes" id="UP001596143"/>
    </source>
</evidence>
<evidence type="ECO:0000256" key="2">
    <source>
        <dbReference type="ARBA" id="ARBA00022478"/>
    </source>
</evidence>
<name>A0ABW0U286_9BACI</name>
<feature type="domain" description="RNA polymerase sigma factor 54 DNA-binding" evidence="9">
    <location>
        <begin position="291"/>
        <end position="448"/>
    </location>
</feature>
<dbReference type="NCBIfam" id="TIGR02395">
    <property type="entry name" value="rpoN_sigma"/>
    <property type="match status" value="1"/>
</dbReference>
<evidence type="ECO:0000256" key="5">
    <source>
        <dbReference type="ARBA" id="ARBA00023015"/>
    </source>
</evidence>
<dbReference type="InterPro" id="IPR000394">
    <property type="entry name" value="RNA_pol_sigma_54"/>
</dbReference>
<comment type="similarity">
    <text evidence="1">Belongs to the sigma-54 factor family.</text>
</comment>
<organism evidence="11 12">
    <name type="scientific">Aliibacillus thermotolerans</name>
    <dbReference type="NCBI Taxonomy" id="1834418"/>
    <lineage>
        <taxon>Bacteria</taxon>
        <taxon>Bacillati</taxon>
        <taxon>Bacillota</taxon>
        <taxon>Bacilli</taxon>
        <taxon>Bacillales</taxon>
        <taxon>Bacillaceae</taxon>
        <taxon>Aliibacillus</taxon>
    </lineage>
</organism>
<evidence type="ECO:0000256" key="1">
    <source>
        <dbReference type="ARBA" id="ARBA00008798"/>
    </source>
</evidence>
<keyword evidence="5" id="KW-0805">Transcription regulation</keyword>
<evidence type="ECO:0000256" key="6">
    <source>
        <dbReference type="ARBA" id="ARBA00023082"/>
    </source>
</evidence>
<evidence type="ECO:0000259" key="10">
    <source>
        <dbReference type="Pfam" id="PF04963"/>
    </source>
</evidence>
<dbReference type="InterPro" id="IPR007046">
    <property type="entry name" value="RNA_pol_sigma_54_core-bd"/>
</dbReference>
<keyword evidence="8" id="KW-0804">Transcription</keyword>
<dbReference type="EMBL" id="JBHSPF010000007">
    <property type="protein sequence ID" value="MFC5627552.1"/>
    <property type="molecule type" value="Genomic_DNA"/>
</dbReference>
<sequence length="450" mass="52568">MNLEMNIVQKQTMNVVMTQELRQAITLLQFSTQELSEYLEEKALENPLIEMEEKQPVQKEESLYHMPVMWREEPSENDGVHDDEEEYSPFDRIIVEQIGVADYLNEQIGYMDVDEKERALLQYLANNVEDTGYLVGTYEEAATLFPISKEEYENAIAKIQRLDPAGIGARSFQECLLIQLKRYYPENPLAMFVVEYYLEELAERKWKELSKILDVSLEEIQAVYDLIQSLDPRPGARFGKEAPGHLVPDVYVEKNGEEFIVRLNDDSLPKIRLNRHYRHLLENPTDSEATDYAKRKYDQLVWLLKSIDQRQQTIRRITETIVKYQRAFFEKGPMAIKPLTLKEVAEEAEVHESTVSRTTTQKYVQTPHGLYELKYFFTTGVGEGRQTSTTTIKQLLQEMIDQEDKRKPLSDQKIADKMNEEHGIKVSRRAIAKYRGELNILSSTKRKRYS</sequence>
<dbReference type="InterPro" id="IPR038709">
    <property type="entry name" value="RpoN_core-bd_sf"/>
</dbReference>
<dbReference type="Pfam" id="PF00309">
    <property type="entry name" value="Sigma54_AID"/>
    <property type="match status" value="1"/>
</dbReference>
<dbReference type="PANTHER" id="PTHR32248:SF4">
    <property type="entry name" value="RNA POLYMERASE SIGMA-54 FACTOR"/>
    <property type="match status" value="1"/>
</dbReference>
<dbReference type="InterPro" id="IPR007634">
    <property type="entry name" value="RNA_pol_sigma_54_DNA-bd"/>
</dbReference>
<evidence type="ECO:0000256" key="4">
    <source>
        <dbReference type="ARBA" id="ARBA00022695"/>
    </source>
</evidence>
<accession>A0ABW0U286</accession>
<evidence type="ECO:0000256" key="7">
    <source>
        <dbReference type="ARBA" id="ARBA00023125"/>
    </source>
</evidence>
<dbReference type="PIRSF" id="PIRSF000774">
    <property type="entry name" value="RpoN"/>
    <property type="match status" value="1"/>
</dbReference>
<evidence type="ECO:0000256" key="3">
    <source>
        <dbReference type="ARBA" id="ARBA00022679"/>
    </source>
</evidence>
<gene>
    <name evidence="11" type="primary">rpoN</name>
    <name evidence="11" type="ORF">ACFPTR_01395</name>
</gene>
<dbReference type="Gene3D" id="1.10.10.1330">
    <property type="entry name" value="RNA polymerase sigma-54 factor, core-binding domain"/>
    <property type="match status" value="1"/>
</dbReference>
<dbReference type="Gene3D" id="1.10.10.60">
    <property type="entry name" value="Homeodomain-like"/>
    <property type="match status" value="1"/>
</dbReference>
<reference evidence="12" key="1">
    <citation type="journal article" date="2019" name="Int. J. Syst. Evol. Microbiol.">
        <title>The Global Catalogue of Microorganisms (GCM) 10K type strain sequencing project: providing services to taxonomists for standard genome sequencing and annotation.</title>
        <authorList>
            <consortium name="The Broad Institute Genomics Platform"/>
            <consortium name="The Broad Institute Genome Sequencing Center for Infectious Disease"/>
            <person name="Wu L."/>
            <person name="Ma J."/>
        </authorList>
    </citation>
    <scope>NUCLEOTIDE SEQUENCE [LARGE SCALE GENOMIC DNA]</scope>
    <source>
        <strain evidence="12">CGMCC 1.15790</strain>
    </source>
</reference>
<keyword evidence="6" id="KW-0731">Sigma factor</keyword>
<keyword evidence="3" id="KW-0808">Transferase</keyword>
<evidence type="ECO:0000313" key="11">
    <source>
        <dbReference type="EMBL" id="MFC5627552.1"/>
    </source>
</evidence>
<feature type="domain" description="RNA polymerase sigma factor 54 core-binding" evidence="10">
    <location>
        <begin position="93"/>
        <end position="277"/>
    </location>
</feature>
<evidence type="ECO:0000256" key="8">
    <source>
        <dbReference type="ARBA" id="ARBA00023163"/>
    </source>
</evidence>
<keyword evidence="4" id="KW-0548">Nucleotidyltransferase</keyword>
<dbReference type="Proteomes" id="UP001596143">
    <property type="component" value="Unassembled WGS sequence"/>
</dbReference>
<dbReference type="PROSITE" id="PS50044">
    <property type="entry name" value="SIGMA54_3"/>
    <property type="match status" value="1"/>
</dbReference>
<evidence type="ECO:0000259" key="9">
    <source>
        <dbReference type="Pfam" id="PF04552"/>
    </source>
</evidence>
<dbReference type="Pfam" id="PF04552">
    <property type="entry name" value="Sigma54_DBD"/>
    <property type="match status" value="1"/>
</dbReference>
<dbReference type="Pfam" id="PF04963">
    <property type="entry name" value="Sigma54_CBD"/>
    <property type="match status" value="1"/>
</dbReference>
<keyword evidence="7" id="KW-0238">DNA-binding</keyword>
<keyword evidence="2" id="KW-0240">DNA-directed RNA polymerase</keyword>
<keyword evidence="12" id="KW-1185">Reference proteome</keyword>
<dbReference type="RefSeq" id="WP_270895574.1">
    <property type="nucleotide sequence ID" value="NZ_JBHSPF010000007.1"/>
</dbReference>